<evidence type="ECO:0000313" key="2">
    <source>
        <dbReference type="EMBL" id="NGP87947.1"/>
    </source>
</evidence>
<dbReference type="EMBL" id="JAALLS010000006">
    <property type="protein sequence ID" value="NGP87947.1"/>
    <property type="molecule type" value="Genomic_DNA"/>
</dbReference>
<dbReference type="InterPro" id="IPR013216">
    <property type="entry name" value="Methyltransf_11"/>
</dbReference>
<keyword evidence="3" id="KW-1185">Reference proteome</keyword>
<dbReference type="Pfam" id="PF08241">
    <property type="entry name" value="Methyltransf_11"/>
    <property type="match status" value="1"/>
</dbReference>
<organism evidence="2 3">
    <name type="scientific">Fodinibius halophilus</name>
    <dbReference type="NCBI Taxonomy" id="1736908"/>
    <lineage>
        <taxon>Bacteria</taxon>
        <taxon>Pseudomonadati</taxon>
        <taxon>Balneolota</taxon>
        <taxon>Balneolia</taxon>
        <taxon>Balneolales</taxon>
        <taxon>Balneolaceae</taxon>
        <taxon>Fodinibius</taxon>
    </lineage>
</organism>
<comment type="caution">
    <text evidence="2">The sequence shown here is derived from an EMBL/GenBank/DDBJ whole genome shotgun (WGS) entry which is preliminary data.</text>
</comment>
<dbReference type="PANTHER" id="PTHR45180">
    <property type="entry name" value="OS01G0307686 PROTEIN"/>
    <property type="match status" value="1"/>
</dbReference>
<dbReference type="AlphaFoldDB" id="A0A6M1T1R4"/>
<keyword evidence="2" id="KW-0489">Methyltransferase</keyword>
<dbReference type="SUPFAM" id="SSF53335">
    <property type="entry name" value="S-adenosyl-L-methionine-dependent methyltransferases"/>
    <property type="match status" value="1"/>
</dbReference>
<evidence type="ECO:0000313" key="3">
    <source>
        <dbReference type="Proteomes" id="UP000479132"/>
    </source>
</evidence>
<protein>
    <submittedName>
        <fullName evidence="2">Class I SAM-dependent methyltransferase</fullName>
    </submittedName>
</protein>
<accession>A0A6M1T1R4</accession>
<proteinExistence type="predicted"/>
<dbReference type="RefSeq" id="WP_165267181.1">
    <property type="nucleotide sequence ID" value="NZ_JAALLS010000006.1"/>
</dbReference>
<dbReference type="InterPro" id="IPR029063">
    <property type="entry name" value="SAM-dependent_MTases_sf"/>
</dbReference>
<sequence>MGSRFSEQADLYAKYRPHYPQELYDIIFNHLQATERAWDCATGSGQVARVLSTTFDSVIATDISKEQLSHAPSGNNITYSVAAAEKSGLPANHFERALQNL</sequence>
<keyword evidence="2" id="KW-0808">Transferase</keyword>
<dbReference type="Gene3D" id="3.40.50.150">
    <property type="entry name" value="Vaccinia Virus protein VP39"/>
    <property type="match status" value="1"/>
</dbReference>
<dbReference type="GO" id="GO:0008757">
    <property type="term" value="F:S-adenosylmethionine-dependent methyltransferase activity"/>
    <property type="evidence" value="ECO:0007669"/>
    <property type="project" value="InterPro"/>
</dbReference>
<evidence type="ECO:0000259" key="1">
    <source>
        <dbReference type="Pfam" id="PF08241"/>
    </source>
</evidence>
<dbReference type="GO" id="GO:0032259">
    <property type="term" value="P:methylation"/>
    <property type="evidence" value="ECO:0007669"/>
    <property type="project" value="UniProtKB-KW"/>
</dbReference>
<dbReference type="PANTHER" id="PTHR45180:SF1">
    <property type="entry name" value="OS01G0307686 PROTEIN"/>
    <property type="match status" value="1"/>
</dbReference>
<dbReference type="Proteomes" id="UP000479132">
    <property type="component" value="Unassembled WGS sequence"/>
</dbReference>
<reference evidence="2 3" key="1">
    <citation type="submission" date="2020-02" db="EMBL/GenBank/DDBJ databases">
        <title>Aliifodinibius halophilus 2W32, complete genome.</title>
        <authorList>
            <person name="Li Y."/>
            <person name="Wu S."/>
        </authorList>
    </citation>
    <scope>NUCLEOTIDE SEQUENCE [LARGE SCALE GENOMIC DNA]</scope>
    <source>
        <strain evidence="2 3">2W32</strain>
    </source>
</reference>
<name>A0A6M1T1R4_9BACT</name>
<gene>
    <name evidence="2" type="ORF">G3569_06250</name>
</gene>
<feature type="domain" description="Methyltransferase type 11" evidence="1">
    <location>
        <begin position="39"/>
        <end position="96"/>
    </location>
</feature>